<feature type="domain" description="Glycosyltransferase 2-like" evidence="2">
    <location>
        <begin position="7"/>
        <end position="167"/>
    </location>
</feature>
<keyword evidence="3" id="KW-0808">Transferase</keyword>
<reference evidence="4" key="1">
    <citation type="journal article" date="2019" name="Int. J. Syst. Evol. Microbiol.">
        <title>The Global Catalogue of Microorganisms (GCM) 10K type strain sequencing project: providing services to taxonomists for standard genome sequencing and annotation.</title>
        <authorList>
            <consortium name="The Broad Institute Genomics Platform"/>
            <consortium name="The Broad Institute Genome Sequencing Center for Infectious Disease"/>
            <person name="Wu L."/>
            <person name="Ma J."/>
        </authorList>
    </citation>
    <scope>NUCLEOTIDE SEQUENCE [LARGE SCALE GENOMIC DNA]</scope>
    <source>
        <strain evidence="4">CGMCC 1.7030</strain>
    </source>
</reference>
<dbReference type="EC" id="2.4.-.-" evidence="3"/>
<dbReference type="RefSeq" id="WP_377912925.1">
    <property type="nucleotide sequence ID" value="NZ_JBHSKS010000003.1"/>
</dbReference>
<evidence type="ECO:0000313" key="3">
    <source>
        <dbReference type="EMBL" id="MFC5191147.1"/>
    </source>
</evidence>
<comment type="similarity">
    <text evidence="1">Belongs to the glycosyltransferase 2 family. WaaE/KdtX subfamily.</text>
</comment>
<dbReference type="Pfam" id="PF00535">
    <property type="entry name" value="Glycos_transf_2"/>
    <property type="match status" value="1"/>
</dbReference>
<organism evidence="3 4">
    <name type="scientific">Algoriphagus aquatilis</name>
    <dbReference type="NCBI Taxonomy" id="490186"/>
    <lineage>
        <taxon>Bacteria</taxon>
        <taxon>Pseudomonadati</taxon>
        <taxon>Bacteroidota</taxon>
        <taxon>Cytophagia</taxon>
        <taxon>Cytophagales</taxon>
        <taxon>Cyclobacteriaceae</taxon>
        <taxon>Algoriphagus</taxon>
    </lineage>
</organism>
<dbReference type="EMBL" id="JBHSKS010000003">
    <property type="protein sequence ID" value="MFC5191147.1"/>
    <property type="molecule type" value="Genomic_DNA"/>
</dbReference>
<dbReference type="InterPro" id="IPR001173">
    <property type="entry name" value="Glyco_trans_2-like"/>
</dbReference>
<dbReference type="PANTHER" id="PTHR43630">
    <property type="entry name" value="POLY-BETA-1,6-N-ACETYL-D-GLUCOSAMINE SYNTHASE"/>
    <property type="match status" value="1"/>
</dbReference>
<dbReference type="InterPro" id="IPR029044">
    <property type="entry name" value="Nucleotide-diphossugar_trans"/>
</dbReference>
<dbReference type="Proteomes" id="UP001596163">
    <property type="component" value="Unassembled WGS sequence"/>
</dbReference>
<gene>
    <name evidence="3" type="ORF">ACFPIK_05165</name>
</gene>
<dbReference type="Gene3D" id="3.90.550.10">
    <property type="entry name" value="Spore Coat Polysaccharide Biosynthesis Protein SpsA, Chain A"/>
    <property type="match status" value="1"/>
</dbReference>
<name>A0ABW0BTG3_9BACT</name>
<proteinExistence type="inferred from homology"/>
<evidence type="ECO:0000259" key="2">
    <source>
        <dbReference type="Pfam" id="PF00535"/>
    </source>
</evidence>
<evidence type="ECO:0000313" key="4">
    <source>
        <dbReference type="Proteomes" id="UP001596163"/>
    </source>
</evidence>
<dbReference type="GO" id="GO:0016757">
    <property type="term" value="F:glycosyltransferase activity"/>
    <property type="evidence" value="ECO:0007669"/>
    <property type="project" value="UniProtKB-KW"/>
</dbReference>
<comment type="caution">
    <text evidence="3">The sequence shown here is derived from an EMBL/GenBank/DDBJ whole genome shotgun (WGS) entry which is preliminary data.</text>
</comment>
<dbReference type="PANTHER" id="PTHR43630:SF2">
    <property type="entry name" value="GLYCOSYLTRANSFERASE"/>
    <property type="match status" value="1"/>
</dbReference>
<accession>A0ABW0BTG3</accession>
<keyword evidence="4" id="KW-1185">Reference proteome</keyword>
<dbReference type="SUPFAM" id="SSF53448">
    <property type="entry name" value="Nucleotide-diphospho-sugar transferases"/>
    <property type="match status" value="1"/>
</dbReference>
<keyword evidence="3" id="KW-0328">Glycosyltransferase</keyword>
<evidence type="ECO:0000256" key="1">
    <source>
        <dbReference type="ARBA" id="ARBA00038494"/>
    </source>
</evidence>
<sequence length="324" mass="37257">MSTIPFSVVTTCRNEMRSLPRWKQNILDQTRQPNELVIVDAFSDDGTFEYLLDWAEKDFRIKVLQKKGNAAIGRNYAIENAQFEHILSTDMGVRLNEIWCEELIIPFEKDPTVEVVAGNTCIDTETIKSKVGWAEYYFENGGFAKLEPGHVPGNRSIAYKKRIWEEIGRLPEQLTFYADDSVFGRQLVQNGYKFAFAPNAMTYWGRPSNLKQFFREQFVYGKGDGEAYIKTPKSVKFYLNKMIPAFFCPFFSGLINLIKKNTWKGVARALDHGDLIAAFFIPILIFGKFYNHTKGYLVGYHLGQEKCKEVRLRINRDPGGFATI</sequence>
<protein>
    <submittedName>
        <fullName evidence="3">Glycosyltransferase</fullName>
        <ecNumber evidence="3">2.4.-.-</ecNumber>
    </submittedName>
</protein>